<dbReference type="FunFam" id="3.10.20.30:FF:000034">
    <property type="entry name" value="Vanillate monooxygenase, oxidoreductase subunit"/>
    <property type="match status" value="1"/>
</dbReference>
<dbReference type="PANTHER" id="PTHR47354">
    <property type="entry name" value="NADH OXIDOREDUCTASE HCR"/>
    <property type="match status" value="1"/>
</dbReference>
<proteinExistence type="predicted"/>
<dbReference type="PRINTS" id="PR00409">
    <property type="entry name" value="PHDIOXRDTASE"/>
</dbReference>
<feature type="domain" description="2Fe-2S ferredoxin-type" evidence="7">
    <location>
        <begin position="233"/>
        <end position="318"/>
    </location>
</feature>
<dbReference type="AlphaFoldDB" id="A0A5E4RRS5"/>
<dbReference type="InterPro" id="IPR001433">
    <property type="entry name" value="OxRdtase_FAD/NAD-bd"/>
</dbReference>
<keyword evidence="3" id="KW-0479">Metal-binding</keyword>
<gene>
    <name evidence="9" type="ORF">PTE30175_00351</name>
</gene>
<dbReference type="GO" id="GO:0008168">
    <property type="term" value="F:methyltransferase activity"/>
    <property type="evidence" value="ECO:0007669"/>
    <property type="project" value="UniProtKB-KW"/>
</dbReference>
<dbReference type="GO" id="GO:0016491">
    <property type="term" value="F:oxidoreductase activity"/>
    <property type="evidence" value="ECO:0007669"/>
    <property type="project" value="UniProtKB-KW"/>
</dbReference>
<dbReference type="Proteomes" id="UP000414233">
    <property type="component" value="Unassembled WGS sequence"/>
</dbReference>
<dbReference type="GO" id="GO:0032259">
    <property type="term" value="P:methylation"/>
    <property type="evidence" value="ECO:0007669"/>
    <property type="project" value="UniProtKB-KW"/>
</dbReference>
<dbReference type="Pfam" id="PF00175">
    <property type="entry name" value="NAD_binding_1"/>
    <property type="match status" value="1"/>
</dbReference>
<feature type="domain" description="FAD-binding FR-type" evidence="8">
    <location>
        <begin position="1"/>
        <end position="103"/>
    </location>
</feature>
<evidence type="ECO:0000313" key="10">
    <source>
        <dbReference type="Proteomes" id="UP000414233"/>
    </source>
</evidence>
<organism evidence="9 10">
    <name type="scientific">Pandoraea terrae</name>
    <dbReference type="NCBI Taxonomy" id="1537710"/>
    <lineage>
        <taxon>Bacteria</taxon>
        <taxon>Pseudomonadati</taxon>
        <taxon>Pseudomonadota</taxon>
        <taxon>Betaproteobacteria</taxon>
        <taxon>Burkholderiales</taxon>
        <taxon>Burkholderiaceae</taxon>
        <taxon>Pandoraea</taxon>
    </lineage>
</organism>
<dbReference type="Gene3D" id="3.10.20.30">
    <property type="match status" value="1"/>
</dbReference>
<dbReference type="InterPro" id="IPR017927">
    <property type="entry name" value="FAD-bd_FR_type"/>
</dbReference>
<evidence type="ECO:0000256" key="1">
    <source>
        <dbReference type="ARBA" id="ARBA00022630"/>
    </source>
</evidence>
<dbReference type="CDD" id="cd06185">
    <property type="entry name" value="PDR_like"/>
    <property type="match status" value="1"/>
</dbReference>
<evidence type="ECO:0000256" key="3">
    <source>
        <dbReference type="ARBA" id="ARBA00022723"/>
    </source>
</evidence>
<dbReference type="Pfam" id="PF00111">
    <property type="entry name" value="Fer2"/>
    <property type="match status" value="1"/>
</dbReference>
<dbReference type="PANTHER" id="PTHR47354:SF1">
    <property type="entry name" value="CARNITINE MONOOXYGENASE REDUCTASE SUBUNIT"/>
    <property type="match status" value="1"/>
</dbReference>
<evidence type="ECO:0000259" key="8">
    <source>
        <dbReference type="PROSITE" id="PS51384"/>
    </source>
</evidence>
<evidence type="ECO:0000256" key="6">
    <source>
        <dbReference type="ARBA" id="ARBA00023014"/>
    </source>
</evidence>
<evidence type="ECO:0000259" key="7">
    <source>
        <dbReference type="PROSITE" id="PS51085"/>
    </source>
</evidence>
<dbReference type="GO" id="GO:0051537">
    <property type="term" value="F:2 iron, 2 sulfur cluster binding"/>
    <property type="evidence" value="ECO:0007669"/>
    <property type="project" value="UniProtKB-KW"/>
</dbReference>
<keyword evidence="10" id="KW-1185">Reference proteome</keyword>
<reference evidence="9 10" key="1">
    <citation type="submission" date="2019-08" db="EMBL/GenBank/DDBJ databases">
        <authorList>
            <person name="Peeters C."/>
        </authorList>
    </citation>
    <scope>NUCLEOTIDE SEQUENCE [LARGE SCALE GENOMIC DNA]</scope>
    <source>
        <strain evidence="9 10">LMG 30175</strain>
    </source>
</reference>
<keyword evidence="9" id="KW-0808">Transferase</keyword>
<dbReference type="GO" id="GO:0046872">
    <property type="term" value="F:metal ion binding"/>
    <property type="evidence" value="ECO:0007669"/>
    <property type="project" value="UniProtKB-KW"/>
</dbReference>
<accession>A0A5E4RRS5</accession>
<dbReference type="SUPFAM" id="SSF54292">
    <property type="entry name" value="2Fe-2S ferredoxin-like"/>
    <property type="match status" value="1"/>
</dbReference>
<dbReference type="PROSITE" id="PS00197">
    <property type="entry name" value="2FE2S_FER_1"/>
    <property type="match status" value="1"/>
</dbReference>
<keyword evidence="1" id="KW-0285">Flavoprotein</keyword>
<dbReference type="EMBL" id="CABPRZ010000001">
    <property type="protein sequence ID" value="VVD66116.1"/>
    <property type="molecule type" value="Genomic_DNA"/>
</dbReference>
<dbReference type="Gene3D" id="3.40.50.80">
    <property type="entry name" value="Nucleotide-binding domain of ferredoxin-NADP reductase (FNR) module"/>
    <property type="match status" value="1"/>
</dbReference>
<evidence type="ECO:0000256" key="5">
    <source>
        <dbReference type="ARBA" id="ARBA00023004"/>
    </source>
</evidence>
<keyword evidence="6" id="KW-0411">Iron-sulfur</keyword>
<evidence type="ECO:0000256" key="4">
    <source>
        <dbReference type="ARBA" id="ARBA00023002"/>
    </source>
</evidence>
<dbReference type="PROSITE" id="PS51085">
    <property type="entry name" value="2FE2S_FER_2"/>
    <property type="match status" value="1"/>
</dbReference>
<dbReference type="RefSeq" id="WP_150695314.1">
    <property type="nucleotide sequence ID" value="NZ_CABPRZ010000001.1"/>
</dbReference>
<dbReference type="InterPro" id="IPR050415">
    <property type="entry name" value="MRET"/>
</dbReference>
<keyword evidence="9" id="KW-0489">Methyltransferase</keyword>
<dbReference type="InterPro" id="IPR039261">
    <property type="entry name" value="FNR_nucleotide-bd"/>
</dbReference>
<dbReference type="PROSITE" id="PS51384">
    <property type="entry name" value="FAD_FR"/>
    <property type="match status" value="1"/>
</dbReference>
<dbReference type="Gene3D" id="2.40.30.10">
    <property type="entry name" value="Translation factors"/>
    <property type="match status" value="1"/>
</dbReference>
<evidence type="ECO:0000256" key="2">
    <source>
        <dbReference type="ARBA" id="ARBA00022714"/>
    </source>
</evidence>
<dbReference type="InterPro" id="IPR001041">
    <property type="entry name" value="2Fe-2S_ferredoxin-type"/>
</dbReference>
<keyword evidence="5" id="KW-0408">Iron</keyword>
<keyword evidence="4" id="KW-0560">Oxidoreductase</keyword>
<keyword evidence="2" id="KW-0001">2Fe-2S</keyword>
<dbReference type="SUPFAM" id="SSF63380">
    <property type="entry name" value="Riboflavin synthase domain-like"/>
    <property type="match status" value="1"/>
</dbReference>
<sequence length="318" mass="34851">MNQLTVKVVRKQREAEGIFSYELAAADGAALPRFSAGAHIDVYIRPGLIRQYSLCNHPRERHRYVIAVLREPNSRGGSHAMHDAVHAGDVIEISEPRNHFPLTPAARTLLFAGGIGITPILSMAERLSEMGADFALHYCCRSADRAAFVDRIADAAYARHAHFHYDDGDDGQRLVLSATLGEPAPDKHLYVCGPTGFISYIVESAKANGWRDDAIHLEYFGAKPADPSKQNAFSVQIASTGRIIDVPADKSVVTALEAHGVTIPVSCEQGVCGTCLTRVLRGEPDHRDLYLTDEEKARNDQFTPCCSRSKSEMLVLDL</sequence>
<dbReference type="InterPro" id="IPR017938">
    <property type="entry name" value="Riboflavin_synthase-like_b-brl"/>
</dbReference>
<dbReference type="InterPro" id="IPR012675">
    <property type="entry name" value="Beta-grasp_dom_sf"/>
</dbReference>
<dbReference type="InterPro" id="IPR006058">
    <property type="entry name" value="2Fe2S_fd_BS"/>
</dbReference>
<name>A0A5E4RRS5_9BURK</name>
<dbReference type="SUPFAM" id="SSF52343">
    <property type="entry name" value="Ferredoxin reductase-like, C-terminal NADP-linked domain"/>
    <property type="match status" value="1"/>
</dbReference>
<protein>
    <submittedName>
        <fullName evidence="9">Vanillate O-demethylase oxidoreductase</fullName>
    </submittedName>
</protein>
<dbReference type="OrthoDB" id="544091at2"/>
<dbReference type="InterPro" id="IPR036010">
    <property type="entry name" value="2Fe-2S_ferredoxin-like_sf"/>
</dbReference>
<dbReference type="CDD" id="cd00207">
    <property type="entry name" value="fer2"/>
    <property type="match status" value="1"/>
</dbReference>
<evidence type="ECO:0000313" key="9">
    <source>
        <dbReference type="EMBL" id="VVD66116.1"/>
    </source>
</evidence>